<dbReference type="InterPro" id="IPR008538">
    <property type="entry name" value="Uma2"/>
</dbReference>
<keyword evidence="2" id="KW-0378">Hydrolase</keyword>
<name>A0ABR9P5Y1_9ACTN</name>
<dbReference type="Proteomes" id="UP000806528">
    <property type="component" value="Unassembled WGS sequence"/>
</dbReference>
<dbReference type="Gene3D" id="3.90.1570.10">
    <property type="entry name" value="tt1808, chain A"/>
    <property type="match status" value="1"/>
</dbReference>
<evidence type="ECO:0000313" key="3">
    <source>
        <dbReference type="Proteomes" id="UP000806528"/>
    </source>
</evidence>
<dbReference type="GO" id="GO:0004519">
    <property type="term" value="F:endonuclease activity"/>
    <property type="evidence" value="ECO:0007669"/>
    <property type="project" value="UniProtKB-KW"/>
</dbReference>
<dbReference type="InterPro" id="IPR011335">
    <property type="entry name" value="Restrct_endonuc-II-like"/>
</dbReference>
<organism evidence="2 3">
    <name type="scientific">Nocardiopsis coralli</name>
    <dbReference type="NCBI Taxonomy" id="2772213"/>
    <lineage>
        <taxon>Bacteria</taxon>
        <taxon>Bacillati</taxon>
        <taxon>Actinomycetota</taxon>
        <taxon>Actinomycetes</taxon>
        <taxon>Streptosporangiales</taxon>
        <taxon>Nocardiopsidaceae</taxon>
        <taxon>Nocardiopsis</taxon>
    </lineage>
</organism>
<comment type="caution">
    <text evidence="2">The sequence shown here is derived from an EMBL/GenBank/DDBJ whole genome shotgun (WGS) entry which is preliminary data.</text>
</comment>
<accession>A0ABR9P5Y1</accession>
<sequence length="202" mass="22576">MTIAERDSCPGTESRWEVTVGIWESTDLPEGWRAEIIEGGLFLTGLTDQVHAHIVSLIQKELFRESFREESALSGSTFHQFVDVREPGVEALFVPDLVVLPGRLIHRHPEHFAGEAQLVVEVTSESTAGKDRGPKLHGYARAEVPLYLLVDRCDPDTQQGEATLYSDPRKGAYTSHTKVPFGKEIHLPEPFDLRIDTSAFQL</sequence>
<evidence type="ECO:0000313" key="2">
    <source>
        <dbReference type="EMBL" id="MBE2999258.1"/>
    </source>
</evidence>
<dbReference type="SUPFAM" id="SSF52980">
    <property type="entry name" value="Restriction endonuclease-like"/>
    <property type="match status" value="1"/>
</dbReference>
<dbReference type="EMBL" id="JADBGI010000008">
    <property type="protein sequence ID" value="MBE2999258.1"/>
    <property type="molecule type" value="Genomic_DNA"/>
</dbReference>
<keyword evidence="3" id="KW-1185">Reference proteome</keyword>
<proteinExistence type="predicted"/>
<gene>
    <name evidence="2" type="ORF">IDM40_11155</name>
</gene>
<evidence type="ECO:0000259" key="1">
    <source>
        <dbReference type="Pfam" id="PF05685"/>
    </source>
</evidence>
<dbReference type="Pfam" id="PF05685">
    <property type="entry name" value="Uma2"/>
    <property type="match status" value="1"/>
</dbReference>
<protein>
    <submittedName>
        <fullName evidence="2">Uma2 family endonuclease</fullName>
    </submittedName>
</protein>
<keyword evidence="2" id="KW-0255">Endonuclease</keyword>
<dbReference type="PANTHER" id="PTHR35400:SF3">
    <property type="entry name" value="SLL1072 PROTEIN"/>
    <property type="match status" value="1"/>
</dbReference>
<reference evidence="2 3" key="1">
    <citation type="submission" date="2020-09" db="EMBL/GenBank/DDBJ databases">
        <title>Diversity and distribution of actinomycetes associated with coral in the coast of Hainan.</title>
        <authorList>
            <person name="Li F."/>
        </authorList>
    </citation>
    <scope>NUCLEOTIDE SEQUENCE [LARGE SCALE GENOMIC DNA]</scope>
    <source>
        <strain evidence="2 3">HNM0947</strain>
    </source>
</reference>
<keyword evidence="2" id="KW-0540">Nuclease</keyword>
<dbReference type="RefSeq" id="WP_193121883.1">
    <property type="nucleotide sequence ID" value="NZ_JADBGI010000008.1"/>
</dbReference>
<dbReference type="PANTHER" id="PTHR35400">
    <property type="entry name" value="SLR1083 PROTEIN"/>
    <property type="match status" value="1"/>
</dbReference>
<dbReference type="InterPro" id="IPR012296">
    <property type="entry name" value="Nuclease_put_TT1808"/>
</dbReference>
<feature type="domain" description="Putative restriction endonuclease" evidence="1">
    <location>
        <begin position="28"/>
        <end position="195"/>
    </location>
</feature>
<dbReference type="CDD" id="cd06260">
    <property type="entry name" value="DUF820-like"/>
    <property type="match status" value="1"/>
</dbReference>